<dbReference type="Pfam" id="PF05239">
    <property type="entry name" value="PRC"/>
    <property type="match status" value="1"/>
</dbReference>
<dbReference type="Gene3D" id="3.90.50.10">
    <property type="entry name" value="Photosynthetic Reaction Center, subunit H, domain 2"/>
    <property type="match status" value="2"/>
</dbReference>
<proteinExistence type="predicted"/>
<protein>
    <submittedName>
        <fullName evidence="2">PRC-barrel domain-containing protein</fullName>
    </submittedName>
</protein>
<dbReference type="InterPro" id="IPR014747">
    <property type="entry name" value="Bac_photo_RC_H_C"/>
</dbReference>
<gene>
    <name evidence="2" type="ORF">ACFQIC_10100</name>
</gene>
<comment type="caution">
    <text evidence="2">The sequence shown here is derived from an EMBL/GenBank/DDBJ whole genome shotgun (WGS) entry which is preliminary data.</text>
</comment>
<dbReference type="InterPro" id="IPR027275">
    <property type="entry name" value="PRC-brl_dom"/>
</dbReference>
<keyword evidence="3" id="KW-1185">Reference proteome</keyword>
<name>A0ABW2EP82_9BACI</name>
<feature type="domain" description="PRC-barrel" evidence="1">
    <location>
        <begin position="18"/>
        <end position="75"/>
    </location>
</feature>
<dbReference type="InterPro" id="IPR011033">
    <property type="entry name" value="PRC_barrel-like_sf"/>
</dbReference>
<accession>A0ABW2EP82</accession>
<evidence type="ECO:0000313" key="2">
    <source>
        <dbReference type="EMBL" id="MFC7062209.1"/>
    </source>
</evidence>
<reference evidence="3" key="1">
    <citation type="journal article" date="2019" name="Int. J. Syst. Evol. Microbiol.">
        <title>The Global Catalogue of Microorganisms (GCM) 10K type strain sequencing project: providing services to taxonomists for standard genome sequencing and annotation.</title>
        <authorList>
            <consortium name="The Broad Institute Genomics Platform"/>
            <consortium name="The Broad Institute Genome Sequencing Center for Infectious Disease"/>
            <person name="Wu L."/>
            <person name="Ma J."/>
        </authorList>
    </citation>
    <scope>NUCLEOTIDE SEQUENCE [LARGE SCALE GENOMIC DNA]</scope>
    <source>
        <strain evidence="3">CGMCC 4.1621</strain>
    </source>
</reference>
<dbReference type="RefSeq" id="WP_204708146.1">
    <property type="nucleotide sequence ID" value="NZ_JBHSZV010000025.1"/>
</dbReference>
<evidence type="ECO:0000313" key="3">
    <source>
        <dbReference type="Proteomes" id="UP001596410"/>
    </source>
</evidence>
<sequence length="247" mass="29028">MKATTIEKFSLKAQDGEMGKAKDLYFNEQTYTVRYLTVESKKWFPDQIIYLSPSAIDHIDFEKNVIKVNNTKDELREVAGVKHESEMNHQREQELTTSMNWNQYWVGDEVWGRHATPLNSTSDVKPSSVVTDRTDHLRSVNHMKGVFNHANVIAEDGDMGYVADVIIEKETWRIRYFVINCGKWSTHQLTLISPDWITSANWTKDEFYVDMTLEGIEKGPLYQKRKPITRDFEERMYHNYGKEPYWS</sequence>
<organism evidence="2 3">
    <name type="scientific">Halobacillus seohaensis</name>
    <dbReference type="NCBI Taxonomy" id="447421"/>
    <lineage>
        <taxon>Bacteria</taxon>
        <taxon>Bacillati</taxon>
        <taxon>Bacillota</taxon>
        <taxon>Bacilli</taxon>
        <taxon>Bacillales</taxon>
        <taxon>Bacillaceae</taxon>
        <taxon>Halobacillus</taxon>
    </lineage>
</organism>
<dbReference type="EMBL" id="JBHSZV010000025">
    <property type="protein sequence ID" value="MFC7062209.1"/>
    <property type="molecule type" value="Genomic_DNA"/>
</dbReference>
<dbReference type="SUPFAM" id="SSF50346">
    <property type="entry name" value="PRC-barrel domain"/>
    <property type="match status" value="2"/>
</dbReference>
<evidence type="ECO:0000259" key="1">
    <source>
        <dbReference type="Pfam" id="PF05239"/>
    </source>
</evidence>
<dbReference type="Proteomes" id="UP001596410">
    <property type="component" value="Unassembled WGS sequence"/>
</dbReference>